<dbReference type="Gene3D" id="3.90.550.10">
    <property type="entry name" value="Spore Coat Polysaccharide Biosynthesis Protein SpsA, Chain A"/>
    <property type="match status" value="1"/>
</dbReference>
<dbReference type="RefSeq" id="WP_214437402.1">
    <property type="nucleotide sequence ID" value="NZ_JAECZB010000002.1"/>
</dbReference>
<dbReference type="EMBL" id="JAECZB010000002">
    <property type="protein sequence ID" value="MBH8551086.1"/>
    <property type="molecule type" value="Genomic_DNA"/>
</dbReference>
<proteinExistence type="predicted"/>
<evidence type="ECO:0000313" key="1">
    <source>
        <dbReference type="EMBL" id="MBH8551086.1"/>
    </source>
</evidence>
<gene>
    <name evidence="1" type="ORF">I8751_01515</name>
</gene>
<dbReference type="InterPro" id="IPR029044">
    <property type="entry name" value="Nucleotide-diphossugar_trans"/>
</dbReference>
<dbReference type="AlphaFoldDB" id="A0A8J7H6H9"/>
<dbReference type="Proteomes" id="UP000599391">
    <property type="component" value="Unassembled WGS sequence"/>
</dbReference>
<evidence type="ECO:0000313" key="2">
    <source>
        <dbReference type="Proteomes" id="UP000599391"/>
    </source>
</evidence>
<keyword evidence="2" id="KW-1185">Reference proteome</keyword>
<protein>
    <submittedName>
        <fullName evidence="1">Glycosyltransferase family 2 protein</fullName>
    </submittedName>
</protein>
<sequence>MSLSTPVALLIFNRPDTTEKVFEAIRQAQPSKLLVVADGPRTNKPGEAEKCAAARAIINRIDWDCQVLTNFSEVNLGCKKRVASGLDWVFSEVEEAIILEDDCIPAQSFFPFCQTLLDYYRHDDRIMHIAGTNVQPVVRTNYSYYFSKYNTYWGWATWRRAWKHFDIEMKTWEEIKKLDLLDSICDDPYEKIFWLDTFDKVYSDYVNSWAYRWTYACWVQNGLSIIPNTNLVSNIGFGPGATHTKTHTSYANLPTDDAGSETLKHPPFIVRHYLADNYTFDRLNGGAYMKKYSPFVSMIRLKLSPIKRRLFSLIGD</sequence>
<comment type="caution">
    <text evidence="1">The sequence shown here is derived from an EMBL/GenBank/DDBJ whole genome shotgun (WGS) entry which is preliminary data.</text>
</comment>
<reference evidence="1 2" key="1">
    <citation type="journal article" date="2021" name="Int. J. Syst. Evol. Microbiol.">
        <title>Amazonocrinis nigriterrae gen. nov., sp. nov., Atlanticothrix silvestris gen. nov., sp. nov. and Dendronalium phyllosphericum gen. nov., sp. nov., nostocacean cyanobacteria from Brazilian environments.</title>
        <authorList>
            <person name="Alvarenga D.O."/>
            <person name="Andreote A.P.D."/>
            <person name="Branco L.H.Z."/>
            <person name="Delbaje E."/>
            <person name="Cruz R.B."/>
            <person name="Varani A.M."/>
            <person name="Fiore M.F."/>
        </authorList>
    </citation>
    <scope>NUCLEOTIDE SEQUENCE [LARGE SCALE GENOMIC DNA]</scope>
    <source>
        <strain evidence="1 2">CENA357</strain>
    </source>
</reference>
<accession>A0A8J7H6H9</accession>
<dbReference type="SUPFAM" id="SSF53448">
    <property type="entry name" value="Nucleotide-diphospho-sugar transferases"/>
    <property type="match status" value="1"/>
</dbReference>
<name>A0A8J7H6H9_9CYAN</name>
<organism evidence="1 2">
    <name type="scientific">Atlanticothrix silvestris CENA357</name>
    <dbReference type="NCBI Taxonomy" id="1725252"/>
    <lineage>
        <taxon>Bacteria</taxon>
        <taxon>Bacillati</taxon>
        <taxon>Cyanobacteriota</taxon>
        <taxon>Cyanophyceae</taxon>
        <taxon>Nostocales</taxon>
        <taxon>Nodulariaceae</taxon>
        <taxon>Atlanticothrix</taxon>
        <taxon>Atlanticothrix silvestris</taxon>
    </lineage>
</organism>